<dbReference type="EMBL" id="LGCI01000010">
    <property type="protein sequence ID" value="KOY81210.1"/>
    <property type="molecule type" value="Genomic_DNA"/>
</dbReference>
<dbReference type="AlphaFoldDB" id="A0A0M9DIS1"/>
<reference evidence="2 3" key="1">
    <citation type="submission" date="2015-07" db="EMBL/GenBank/DDBJ databases">
        <title>Genome sequencing project for genomic taxonomy and phylogenomics of Bacillus-like bacteria.</title>
        <authorList>
            <person name="Liu B."/>
            <person name="Wang J."/>
            <person name="Zhu Y."/>
            <person name="Liu G."/>
            <person name="Chen Q."/>
            <person name="Chen Z."/>
            <person name="Che J."/>
            <person name="Ge C."/>
            <person name="Shi H."/>
            <person name="Pan Z."/>
            <person name="Liu X."/>
        </authorList>
    </citation>
    <scope>NUCLEOTIDE SEQUENCE [LARGE SCALE GENOMIC DNA]</scope>
    <source>
        <strain evidence="2 3">DSM 54</strain>
    </source>
</reference>
<evidence type="ECO:0008006" key="4">
    <source>
        <dbReference type="Google" id="ProtNLM"/>
    </source>
</evidence>
<dbReference type="Pfam" id="PF04186">
    <property type="entry name" value="FxsA"/>
    <property type="match status" value="1"/>
</dbReference>
<comment type="caution">
    <text evidence="2">The sequence shown here is derived from an EMBL/GenBank/DDBJ whole genome shotgun (WGS) entry which is preliminary data.</text>
</comment>
<dbReference type="RefSeq" id="WP_053996452.1">
    <property type="nucleotide sequence ID" value="NZ_CP065643.1"/>
</dbReference>
<name>A0A0M9DIS1_9BACI</name>
<dbReference type="OrthoDB" id="9792788at2"/>
<dbReference type="PANTHER" id="PTHR35335:SF1">
    <property type="entry name" value="UPF0716 PROTEIN FXSA"/>
    <property type="match status" value="1"/>
</dbReference>
<evidence type="ECO:0000313" key="3">
    <source>
        <dbReference type="Proteomes" id="UP000037977"/>
    </source>
</evidence>
<gene>
    <name evidence="2" type="ORF">ADM90_18885</name>
</gene>
<dbReference type="PATRIC" id="fig|33935.3.peg.2592"/>
<dbReference type="Proteomes" id="UP000037977">
    <property type="component" value="Unassembled WGS sequence"/>
</dbReference>
<dbReference type="InterPro" id="IPR007313">
    <property type="entry name" value="FxsA"/>
</dbReference>
<proteinExistence type="predicted"/>
<keyword evidence="3" id="KW-1185">Reference proteome</keyword>
<dbReference type="STRING" id="33935.ADM90_18885"/>
<protein>
    <recommendedName>
        <fullName evidence="4">Exlusion protein FxsA</fullName>
    </recommendedName>
</protein>
<feature type="transmembrane region" description="Helical" evidence="1">
    <location>
        <begin position="66"/>
        <end position="87"/>
    </location>
</feature>
<sequence>MRKIFLGFVVYALAELALLIVVGQNIGVFSTLLLIIATSSIGVYVMKNKGMNSIQNVKQTMASGEAPGAALVNTLLTFSGGLLLALPGFLTDLIGLLLLMPFSRKMFQPLVYYWMRKQMKKGPFIIVQR</sequence>
<evidence type="ECO:0000313" key="2">
    <source>
        <dbReference type="EMBL" id="KOY81210.1"/>
    </source>
</evidence>
<dbReference type="PANTHER" id="PTHR35335">
    <property type="entry name" value="UPF0716 PROTEIN FXSA"/>
    <property type="match status" value="1"/>
</dbReference>
<keyword evidence="1" id="KW-0472">Membrane</keyword>
<keyword evidence="1" id="KW-0812">Transmembrane</keyword>
<keyword evidence="1" id="KW-1133">Transmembrane helix</keyword>
<feature type="transmembrane region" description="Helical" evidence="1">
    <location>
        <begin position="93"/>
        <end position="115"/>
    </location>
</feature>
<dbReference type="GO" id="GO:0016020">
    <property type="term" value="C:membrane"/>
    <property type="evidence" value="ECO:0007669"/>
    <property type="project" value="InterPro"/>
</dbReference>
<accession>A0A0M9DIS1</accession>
<dbReference type="NCBIfam" id="NF008528">
    <property type="entry name" value="PRK11463.1-2"/>
    <property type="match status" value="1"/>
</dbReference>
<feature type="transmembrane region" description="Helical" evidence="1">
    <location>
        <begin position="29"/>
        <end position="46"/>
    </location>
</feature>
<evidence type="ECO:0000256" key="1">
    <source>
        <dbReference type="SAM" id="Phobius"/>
    </source>
</evidence>
<organism evidence="2 3">
    <name type="scientific">Lysinibacillus macroides</name>
    <dbReference type="NCBI Taxonomy" id="33935"/>
    <lineage>
        <taxon>Bacteria</taxon>
        <taxon>Bacillati</taxon>
        <taxon>Bacillota</taxon>
        <taxon>Bacilli</taxon>
        <taxon>Bacillales</taxon>
        <taxon>Bacillaceae</taxon>
        <taxon>Lysinibacillus</taxon>
    </lineage>
</organism>